<organism evidence="2 3">
    <name type="scientific">Cytobacillus mangrovibacter</name>
    <dbReference type="NCBI Taxonomy" id="3299024"/>
    <lineage>
        <taxon>Bacteria</taxon>
        <taxon>Bacillati</taxon>
        <taxon>Bacillota</taxon>
        <taxon>Bacilli</taxon>
        <taxon>Bacillales</taxon>
        <taxon>Bacillaceae</taxon>
        <taxon>Cytobacillus</taxon>
    </lineage>
</organism>
<dbReference type="InterPro" id="IPR029063">
    <property type="entry name" value="SAM-dependent_MTases_sf"/>
</dbReference>
<accession>A0ABW6JU00</accession>
<keyword evidence="3" id="KW-1185">Reference proteome</keyword>
<gene>
    <name evidence="2" type="ORF">ACFYKT_00755</name>
</gene>
<evidence type="ECO:0000259" key="1">
    <source>
        <dbReference type="Pfam" id="PF08241"/>
    </source>
</evidence>
<sequence length="261" mass="29671">MSTVVQTDFAKMPGHWVLAKMGKRVLRPGGIELTQKMLDHLDISEDDDVAEFAPGLGVTAKIVLDKKPKSYIAIEQNEEAAKQVYKYLPSNNARCVIGNAEDTQLPSESVDVLYGEAMLTMQSPKQKETIIEEAHRILRKGGRYGIHELCLNPNDIDEELKNTIRKDLAQVIRVNTKPLTVFEWKSLFENNGFDVVIIEMRPMHLLEKKRMIQDEGVKGFANIVKNIAVNPEARKRIEAMQETFKKYEKYLGAISIVMEKK</sequence>
<dbReference type="Pfam" id="PF08241">
    <property type="entry name" value="Methyltransf_11"/>
    <property type="match status" value="1"/>
</dbReference>
<proteinExistence type="predicted"/>
<dbReference type="Proteomes" id="UP001601058">
    <property type="component" value="Unassembled WGS sequence"/>
</dbReference>
<reference evidence="2 3" key="1">
    <citation type="submission" date="2024-08" db="EMBL/GenBank/DDBJ databases">
        <title>Two novel Cytobacillus novel species.</title>
        <authorList>
            <person name="Liu G."/>
        </authorList>
    </citation>
    <scope>NUCLEOTIDE SEQUENCE [LARGE SCALE GENOMIC DNA]</scope>
    <source>
        <strain evidence="2 3">FJAT-53684</strain>
    </source>
</reference>
<dbReference type="RefSeq" id="WP_389214020.1">
    <property type="nucleotide sequence ID" value="NZ_JBIACJ010000001.1"/>
</dbReference>
<evidence type="ECO:0000313" key="3">
    <source>
        <dbReference type="Proteomes" id="UP001601058"/>
    </source>
</evidence>
<feature type="domain" description="Methyltransferase type 11" evidence="1">
    <location>
        <begin position="52"/>
        <end position="144"/>
    </location>
</feature>
<keyword evidence="2" id="KW-0808">Transferase</keyword>
<comment type="caution">
    <text evidence="2">The sequence shown here is derived from an EMBL/GenBank/DDBJ whole genome shotgun (WGS) entry which is preliminary data.</text>
</comment>
<keyword evidence="2" id="KW-0489">Methyltransferase</keyword>
<protein>
    <submittedName>
        <fullName evidence="2">Methyltransferase domain-containing protein</fullName>
    </submittedName>
</protein>
<name>A0ABW6JU00_9BACI</name>
<dbReference type="Gene3D" id="3.40.50.150">
    <property type="entry name" value="Vaccinia Virus protein VP39"/>
    <property type="match status" value="1"/>
</dbReference>
<dbReference type="GO" id="GO:0008168">
    <property type="term" value="F:methyltransferase activity"/>
    <property type="evidence" value="ECO:0007669"/>
    <property type="project" value="UniProtKB-KW"/>
</dbReference>
<evidence type="ECO:0000313" key="2">
    <source>
        <dbReference type="EMBL" id="MFE8694882.1"/>
    </source>
</evidence>
<dbReference type="CDD" id="cd02440">
    <property type="entry name" value="AdoMet_MTases"/>
    <property type="match status" value="1"/>
</dbReference>
<dbReference type="SUPFAM" id="SSF53335">
    <property type="entry name" value="S-adenosyl-L-methionine-dependent methyltransferases"/>
    <property type="match status" value="1"/>
</dbReference>
<dbReference type="GO" id="GO:0032259">
    <property type="term" value="P:methylation"/>
    <property type="evidence" value="ECO:0007669"/>
    <property type="project" value="UniProtKB-KW"/>
</dbReference>
<dbReference type="EMBL" id="JBIACJ010000001">
    <property type="protein sequence ID" value="MFE8694882.1"/>
    <property type="molecule type" value="Genomic_DNA"/>
</dbReference>
<dbReference type="InterPro" id="IPR013216">
    <property type="entry name" value="Methyltransf_11"/>
</dbReference>